<organism evidence="1 2">
    <name type="scientific">Consotaella salsifontis</name>
    <dbReference type="NCBI Taxonomy" id="1365950"/>
    <lineage>
        <taxon>Bacteria</taxon>
        <taxon>Pseudomonadati</taxon>
        <taxon>Pseudomonadota</taxon>
        <taxon>Alphaproteobacteria</taxon>
        <taxon>Hyphomicrobiales</taxon>
        <taxon>Aurantimonadaceae</taxon>
        <taxon>Consotaella</taxon>
    </lineage>
</organism>
<dbReference type="Proteomes" id="UP000190135">
    <property type="component" value="Unassembled WGS sequence"/>
</dbReference>
<sequence>MCNYFRLDYGENVERLTGTQVYSYPDDAYGAEWAASRLTSLDGLSQALMAWRGSVR</sequence>
<reference evidence="1 2" key="1">
    <citation type="submission" date="2017-02" db="EMBL/GenBank/DDBJ databases">
        <authorList>
            <person name="Peterson S.W."/>
        </authorList>
    </citation>
    <scope>NUCLEOTIDE SEQUENCE [LARGE SCALE GENOMIC DNA]</scope>
    <source>
        <strain evidence="1 2">USBA 369</strain>
    </source>
</reference>
<evidence type="ECO:0000313" key="1">
    <source>
        <dbReference type="EMBL" id="SKA32865.1"/>
    </source>
</evidence>
<keyword evidence="2" id="KW-1185">Reference proteome</keyword>
<dbReference type="AlphaFoldDB" id="A0A1T4SX83"/>
<protein>
    <submittedName>
        <fullName evidence="1">Uncharacterized protein</fullName>
    </submittedName>
</protein>
<dbReference type="EMBL" id="FUXL01000015">
    <property type="protein sequence ID" value="SKA32865.1"/>
    <property type="molecule type" value="Genomic_DNA"/>
</dbReference>
<name>A0A1T4SX83_9HYPH</name>
<proteinExistence type="predicted"/>
<dbReference type="STRING" id="1365950.SAMN05428963_11566"/>
<evidence type="ECO:0000313" key="2">
    <source>
        <dbReference type="Proteomes" id="UP000190135"/>
    </source>
</evidence>
<gene>
    <name evidence="1" type="ORF">SAMN05428963_11566</name>
</gene>
<accession>A0A1T4SX83</accession>